<dbReference type="InterPro" id="IPR001647">
    <property type="entry name" value="HTH_TetR"/>
</dbReference>
<evidence type="ECO:0000259" key="3">
    <source>
        <dbReference type="PROSITE" id="PS50977"/>
    </source>
</evidence>
<dbReference type="InterPro" id="IPR036271">
    <property type="entry name" value="Tet_transcr_reg_TetR-rel_C_sf"/>
</dbReference>
<dbReference type="AlphaFoldDB" id="A0A4V3BFA3"/>
<dbReference type="PANTHER" id="PTHR43479">
    <property type="entry name" value="ACREF/ENVCD OPERON REPRESSOR-RELATED"/>
    <property type="match status" value="1"/>
</dbReference>
<evidence type="ECO:0000256" key="1">
    <source>
        <dbReference type="ARBA" id="ARBA00023125"/>
    </source>
</evidence>
<dbReference type="Proteomes" id="UP000294802">
    <property type="component" value="Unassembled WGS sequence"/>
</dbReference>
<gene>
    <name evidence="4" type="ORF">ERX29_01410</name>
</gene>
<dbReference type="PROSITE" id="PS50977">
    <property type="entry name" value="HTH_TETR_2"/>
    <property type="match status" value="1"/>
</dbReference>
<dbReference type="EMBL" id="SCWB01000001">
    <property type="protein sequence ID" value="TDM13286.1"/>
    <property type="molecule type" value="Genomic_DNA"/>
</dbReference>
<dbReference type="PRINTS" id="PR00455">
    <property type="entry name" value="HTHTETR"/>
</dbReference>
<dbReference type="OrthoDB" id="9810250at2"/>
<dbReference type="SUPFAM" id="SSF48498">
    <property type="entry name" value="Tetracyclin repressor-like, C-terminal domain"/>
    <property type="match status" value="1"/>
</dbReference>
<name>A0A4V3BFA3_9STAP</name>
<evidence type="ECO:0000313" key="4">
    <source>
        <dbReference type="EMBL" id="TDM13286.1"/>
    </source>
</evidence>
<dbReference type="Pfam" id="PF00440">
    <property type="entry name" value="TetR_N"/>
    <property type="match status" value="1"/>
</dbReference>
<comment type="caution">
    <text evidence="4">The sequence shown here is derived from an EMBL/GenBank/DDBJ whole genome shotgun (WGS) entry which is preliminary data.</text>
</comment>
<protein>
    <submittedName>
        <fullName evidence="4">TetR/AcrR family transcriptional regulator</fullName>
    </submittedName>
</protein>
<dbReference type="PANTHER" id="PTHR43479:SF11">
    <property type="entry name" value="ACREF_ENVCD OPERON REPRESSOR-RELATED"/>
    <property type="match status" value="1"/>
</dbReference>
<accession>A0A4V3BFA3</accession>
<organism evidence="4 5">
    <name type="scientific">Macrococcus lamae</name>
    <dbReference type="NCBI Taxonomy" id="198484"/>
    <lineage>
        <taxon>Bacteria</taxon>
        <taxon>Bacillati</taxon>
        <taxon>Bacillota</taxon>
        <taxon>Bacilli</taxon>
        <taxon>Bacillales</taxon>
        <taxon>Staphylococcaceae</taxon>
        <taxon>Macrococcus</taxon>
    </lineage>
</organism>
<dbReference type="SUPFAM" id="SSF46689">
    <property type="entry name" value="Homeodomain-like"/>
    <property type="match status" value="1"/>
</dbReference>
<dbReference type="Pfam" id="PF17932">
    <property type="entry name" value="TetR_C_24"/>
    <property type="match status" value="1"/>
</dbReference>
<dbReference type="PROSITE" id="PS01081">
    <property type="entry name" value="HTH_TETR_1"/>
    <property type="match status" value="1"/>
</dbReference>
<dbReference type="Gene3D" id="1.10.357.10">
    <property type="entry name" value="Tetracycline Repressor, domain 2"/>
    <property type="match status" value="1"/>
</dbReference>
<evidence type="ECO:0000313" key="5">
    <source>
        <dbReference type="Proteomes" id="UP000294802"/>
    </source>
</evidence>
<sequence>MYKHDEVLQVHDDLQSRLIQSALVLFEENGFKNTTVNSIVTHSSSSKGGFYHHFKSKDELLYRIHESFINHVNRLVDELEKKELSPADNLDYILTHFIFVYDRYKAHITVFNDENKYLADEYKAEIVASRRKFKSAIEAIIIKGQQDGSFTSDIHPTVITMSILGMVNWMYTWYKPDGKMTLDDIAREMKTFVFNALRSHS</sequence>
<proteinExistence type="predicted"/>
<feature type="domain" description="HTH tetR-type" evidence="3">
    <location>
        <begin position="12"/>
        <end position="72"/>
    </location>
</feature>
<dbReference type="Gene3D" id="1.10.10.60">
    <property type="entry name" value="Homeodomain-like"/>
    <property type="match status" value="1"/>
</dbReference>
<reference evidence="4 5" key="1">
    <citation type="submission" date="2019-01" db="EMBL/GenBank/DDBJ databases">
        <title>Draft genome sequences of the type strains of six Macrococcus species.</title>
        <authorList>
            <person name="Mazhar S."/>
            <person name="Altermann E."/>
            <person name="Hill C."/>
            <person name="Mcauliffe O."/>
        </authorList>
    </citation>
    <scope>NUCLEOTIDE SEQUENCE [LARGE SCALE GENOMIC DNA]</scope>
    <source>
        <strain evidence="4 5">CCM4815</strain>
    </source>
</reference>
<keyword evidence="1 2" id="KW-0238">DNA-binding</keyword>
<dbReference type="InterPro" id="IPR050624">
    <property type="entry name" value="HTH-type_Tx_Regulator"/>
</dbReference>
<dbReference type="InterPro" id="IPR009057">
    <property type="entry name" value="Homeodomain-like_sf"/>
</dbReference>
<dbReference type="InterPro" id="IPR041490">
    <property type="entry name" value="KstR2_TetR_C"/>
</dbReference>
<dbReference type="InterPro" id="IPR023772">
    <property type="entry name" value="DNA-bd_HTH_TetR-type_CS"/>
</dbReference>
<evidence type="ECO:0000256" key="2">
    <source>
        <dbReference type="PROSITE-ProRule" id="PRU00335"/>
    </source>
</evidence>
<keyword evidence="5" id="KW-1185">Reference proteome</keyword>
<dbReference type="GO" id="GO:0003677">
    <property type="term" value="F:DNA binding"/>
    <property type="evidence" value="ECO:0007669"/>
    <property type="project" value="UniProtKB-UniRule"/>
</dbReference>
<feature type="DNA-binding region" description="H-T-H motif" evidence="2">
    <location>
        <begin position="35"/>
        <end position="54"/>
    </location>
</feature>